<evidence type="ECO:0000313" key="2">
    <source>
        <dbReference type="EMBL" id="SDG38468.1"/>
    </source>
</evidence>
<name>A0A1G7TT68_9PROT</name>
<proteinExistence type="predicted"/>
<keyword evidence="3" id="KW-1185">Reference proteome</keyword>
<dbReference type="RefSeq" id="WP_090021210.1">
    <property type="nucleotide sequence ID" value="NZ_FNCE01000010.1"/>
</dbReference>
<gene>
    <name evidence="2" type="ORF">SAMN05216241_11065</name>
</gene>
<evidence type="ECO:0008006" key="4">
    <source>
        <dbReference type="Google" id="ProtNLM"/>
    </source>
</evidence>
<protein>
    <recommendedName>
        <fullName evidence="4">ACT domain-containing protein</fullName>
    </recommendedName>
</protein>
<dbReference type="Proteomes" id="UP000199415">
    <property type="component" value="Unassembled WGS sequence"/>
</dbReference>
<dbReference type="OrthoDB" id="7062678at2"/>
<reference evidence="2 3" key="1">
    <citation type="submission" date="2016-10" db="EMBL/GenBank/DDBJ databases">
        <authorList>
            <person name="de Groot N.N."/>
        </authorList>
    </citation>
    <scope>NUCLEOTIDE SEQUENCE [LARGE SCALE GENOMIC DNA]</scope>
    <source>
        <strain evidence="2 3">DSM 25584</strain>
    </source>
</reference>
<accession>A0A1G7TT68</accession>
<evidence type="ECO:0000313" key="3">
    <source>
        <dbReference type="Proteomes" id="UP000199415"/>
    </source>
</evidence>
<dbReference type="EMBL" id="FNCE01000010">
    <property type="protein sequence ID" value="SDG38468.1"/>
    <property type="molecule type" value="Genomic_DNA"/>
</dbReference>
<feature type="region of interest" description="Disordered" evidence="1">
    <location>
        <begin position="1"/>
        <end position="20"/>
    </location>
</feature>
<sequence length="105" mass="11504">MRADPSGAAAPSQATASAPHPHRVTCFAIRACADPGLMPRVLEVFAKRSLTPERWHADRMGPERDELAIDVQVADLSQHESAFLARLLRQIWGVEAVLTSDKDFA</sequence>
<feature type="compositionally biased region" description="Low complexity" evidence="1">
    <location>
        <begin position="1"/>
        <end position="19"/>
    </location>
</feature>
<organism evidence="2 3">
    <name type="scientific">Limimonas halophila</name>
    <dbReference type="NCBI Taxonomy" id="1082479"/>
    <lineage>
        <taxon>Bacteria</taxon>
        <taxon>Pseudomonadati</taxon>
        <taxon>Pseudomonadota</taxon>
        <taxon>Alphaproteobacteria</taxon>
        <taxon>Rhodospirillales</taxon>
        <taxon>Rhodovibrionaceae</taxon>
        <taxon>Limimonas</taxon>
    </lineage>
</organism>
<evidence type="ECO:0000256" key="1">
    <source>
        <dbReference type="SAM" id="MobiDB-lite"/>
    </source>
</evidence>
<dbReference type="AlphaFoldDB" id="A0A1G7TT68"/>